<feature type="non-terminal residue" evidence="1">
    <location>
        <position position="74"/>
    </location>
</feature>
<accession>A0ABD0KKF0</accession>
<gene>
    <name evidence="1" type="ORF">BaRGS_00021264</name>
</gene>
<protein>
    <submittedName>
        <fullName evidence="1">Uncharacterized protein</fullName>
    </submittedName>
</protein>
<proteinExistence type="predicted"/>
<evidence type="ECO:0000313" key="1">
    <source>
        <dbReference type="EMBL" id="KAK7487562.1"/>
    </source>
</evidence>
<organism evidence="1 2">
    <name type="scientific">Batillaria attramentaria</name>
    <dbReference type="NCBI Taxonomy" id="370345"/>
    <lineage>
        <taxon>Eukaryota</taxon>
        <taxon>Metazoa</taxon>
        <taxon>Spiralia</taxon>
        <taxon>Lophotrochozoa</taxon>
        <taxon>Mollusca</taxon>
        <taxon>Gastropoda</taxon>
        <taxon>Caenogastropoda</taxon>
        <taxon>Sorbeoconcha</taxon>
        <taxon>Cerithioidea</taxon>
        <taxon>Batillariidae</taxon>
        <taxon>Batillaria</taxon>
    </lineage>
</organism>
<dbReference type="EMBL" id="JACVVK020000163">
    <property type="protein sequence ID" value="KAK7487562.1"/>
    <property type="molecule type" value="Genomic_DNA"/>
</dbReference>
<dbReference type="AlphaFoldDB" id="A0ABD0KKF0"/>
<dbReference type="Proteomes" id="UP001519460">
    <property type="component" value="Unassembled WGS sequence"/>
</dbReference>
<evidence type="ECO:0000313" key="2">
    <source>
        <dbReference type="Proteomes" id="UP001519460"/>
    </source>
</evidence>
<name>A0ABD0KKF0_9CAEN</name>
<keyword evidence="2" id="KW-1185">Reference proteome</keyword>
<comment type="caution">
    <text evidence="1">The sequence shown here is derived from an EMBL/GenBank/DDBJ whole genome shotgun (WGS) entry which is preliminary data.</text>
</comment>
<reference evidence="1 2" key="1">
    <citation type="journal article" date="2023" name="Sci. Data">
        <title>Genome assembly of the Korean intertidal mud-creeper Batillaria attramentaria.</title>
        <authorList>
            <person name="Patra A.K."/>
            <person name="Ho P.T."/>
            <person name="Jun S."/>
            <person name="Lee S.J."/>
            <person name="Kim Y."/>
            <person name="Won Y.J."/>
        </authorList>
    </citation>
    <scope>NUCLEOTIDE SEQUENCE [LARGE SCALE GENOMIC DNA]</scope>
    <source>
        <strain evidence="1">Wonlab-2016</strain>
    </source>
</reference>
<sequence>MHSTGPGPQVTFQLAVRPSHVAGRVQGRRRNLFLVIEELRPSPLHRMISNRILCNFHAQNLQACRLSLVPAAET</sequence>